<proteinExistence type="inferred from homology"/>
<evidence type="ECO:0000256" key="6">
    <source>
        <dbReference type="ARBA" id="ARBA00017032"/>
    </source>
</evidence>
<keyword evidence="13" id="KW-0460">Magnesium</keyword>
<dbReference type="GO" id="GO:0009328">
    <property type="term" value="C:phenylalanine-tRNA ligase complex"/>
    <property type="evidence" value="ECO:0007669"/>
    <property type="project" value="TreeGrafter"/>
</dbReference>
<evidence type="ECO:0000256" key="4">
    <source>
        <dbReference type="ARBA" id="ARBA00011209"/>
    </source>
</evidence>
<keyword evidence="14" id="KW-0694">RNA-binding</keyword>
<evidence type="ECO:0000259" key="20">
    <source>
        <dbReference type="PROSITE" id="PS51447"/>
    </source>
</evidence>
<evidence type="ECO:0000256" key="17">
    <source>
        <dbReference type="ARBA" id="ARBA00033189"/>
    </source>
</evidence>
<comment type="subunit">
    <text evidence="4">Tetramer of two alpha and two beta subunits.</text>
</comment>
<keyword evidence="8" id="KW-0820">tRNA-binding</keyword>
<dbReference type="InterPro" id="IPR012340">
    <property type="entry name" value="NA-bd_OB-fold"/>
</dbReference>
<evidence type="ECO:0000256" key="15">
    <source>
        <dbReference type="ARBA" id="ARBA00022917"/>
    </source>
</evidence>
<dbReference type="InterPro" id="IPR004532">
    <property type="entry name" value="Phe-tRNA-ligase_IIc_bsu_bact"/>
</dbReference>
<accession>A0A6J7QTN6</accession>
<dbReference type="AlphaFoldDB" id="A0A6J7QTN6"/>
<dbReference type="GO" id="GO:0004826">
    <property type="term" value="F:phenylalanine-tRNA ligase activity"/>
    <property type="evidence" value="ECO:0007669"/>
    <property type="project" value="UniProtKB-EC"/>
</dbReference>
<dbReference type="CDD" id="cd00769">
    <property type="entry name" value="PheRS_beta_core"/>
    <property type="match status" value="1"/>
</dbReference>
<dbReference type="Gene3D" id="2.40.50.140">
    <property type="entry name" value="Nucleic acid-binding proteins"/>
    <property type="match status" value="1"/>
</dbReference>
<dbReference type="InterPro" id="IPR045060">
    <property type="entry name" value="Phe-tRNA-ligase_IIc_bsu"/>
</dbReference>
<comment type="similarity">
    <text evidence="3">Belongs to the phenylalanyl-tRNA synthetase beta subunit family. Type 1 subfamily.</text>
</comment>
<dbReference type="Gene3D" id="3.30.930.10">
    <property type="entry name" value="Bira Bifunctional Protein, Domain 2"/>
    <property type="match status" value="1"/>
</dbReference>
<dbReference type="InterPro" id="IPR005146">
    <property type="entry name" value="B3/B4_tRNA-bd"/>
</dbReference>
<dbReference type="Gene3D" id="3.30.70.380">
    <property type="entry name" value="Ferrodoxin-fold anticodon-binding domain"/>
    <property type="match status" value="1"/>
</dbReference>
<dbReference type="NCBIfam" id="NF045760">
    <property type="entry name" value="YtpR"/>
    <property type="match status" value="1"/>
</dbReference>
<evidence type="ECO:0000256" key="14">
    <source>
        <dbReference type="ARBA" id="ARBA00022884"/>
    </source>
</evidence>
<keyword evidence="15" id="KW-0648">Protein biosynthesis</keyword>
<reference evidence="22" key="1">
    <citation type="submission" date="2020-05" db="EMBL/GenBank/DDBJ databases">
        <authorList>
            <person name="Chiriac C."/>
            <person name="Salcher M."/>
            <person name="Ghai R."/>
            <person name="Kavagutti S V."/>
        </authorList>
    </citation>
    <scope>NUCLEOTIDE SEQUENCE</scope>
</reference>
<dbReference type="InterPro" id="IPR045864">
    <property type="entry name" value="aa-tRNA-synth_II/BPL/LPL"/>
</dbReference>
<keyword evidence="12" id="KW-0067">ATP-binding</keyword>
<dbReference type="Pfam" id="PF01588">
    <property type="entry name" value="tRNA_bind"/>
    <property type="match status" value="1"/>
</dbReference>
<evidence type="ECO:0000256" key="11">
    <source>
        <dbReference type="ARBA" id="ARBA00022741"/>
    </source>
</evidence>
<evidence type="ECO:0000256" key="12">
    <source>
        <dbReference type="ARBA" id="ARBA00022840"/>
    </source>
</evidence>
<dbReference type="HAMAP" id="MF_00283">
    <property type="entry name" value="Phe_tRNA_synth_beta1"/>
    <property type="match status" value="1"/>
</dbReference>
<evidence type="ECO:0000256" key="5">
    <source>
        <dbReference type="ARBA" id="ARBA00012814"/>
    </source>
</evidence>
<dbReference type="PANTHER" id="PTHR10947:SF0">
    <property type="entry name" value="PHENYLALANINE--TRNA LIGASE BETA SUBUNIT"/>
    <property type="match status" value="1"/>
</dbReference>
<protein>
    <recommendedName>
        <fullName evidence="6">Phenylalanine--tRNA ligase beta subunit</fullName>
        <ecNumber evidence="5">6.1.1.20</ecNumber>
    </recommendedName>
    <alternativeName>
        <fullName evidence="17">Phenylalanyl-tRNA synthetase beta subunit</fullName>
    </alternativeName>
</protein>
<dbReference type="CDD" id="cd02796">
    <property type="entry name" value="tRNA_bind_bactPheRS"/>
    <property type="match status" value="1"/>
</dbReference>
<evidence type="ECO:0000256" key="7">
    <source>
        <dbReference type="ARBA" id="ARBA00022490"/>
    </source>
</evidence>
<dbReference type="PANTHER" id="PTHR10947">
    <property type="entry name" value="PHENYLALANYL-TRNA SYNTHETASE BETA CHAIN AND LEUCINE-RICH REPEAT-CONTAINING PROTEIN 47"/>
    <property type="match status" value="1"/>
</dbReference>
<comment type="cofactor">
    <cofactor evidence="1">
        <name>Mg(2+)</name>
        <dbReference type="ChEBI" id="CHEBI:18420"/>
    </cofactor>
</comment>
<dbReference type="PROSITE" id="PS51483">
    <property type="entry name" value="B5"/>
    <property type="match status" value="1"/>
</dbReference>
<dbReference type="InterPro" id="IPR005121">
    <property type="entry name" value="Fdx_antiC-bd"/>
</dbReference>
<dbReference type="SMART" id="SM00874">
    <property type="entry name" value="B5"/>
    <property type="match status" value="1"/>
</dbReference>
<evidence type="ECO:0000256" key="3">
    <source>
        <dbReference type="ARBA" id="ARBA00008653"/>
    </source>
</evidence>
<evidence type="ECO:0000256" key="2">
    <source>
        <dbReference type="ARBA" id="ARBA00004496"/>
    </source>
</evidence>
<feature type="domain" description="FDX-ACB" evidence="20">
    <location>
        <begin position="702"/>
        <end position="795"/>
    </location>
</feature>
<keyword evidence="16" id="KW-0030">Aminoacyl-tRNA synthetase</keyword>
<dbReference type="InterPro" id="IPR009061">
    <property type="entry name" value="DNA-bd_dom_put_sf"/>
</dbReference>
<dbReference type="EC" id="6.1.1.20" evidence="5"/>
<dbReference type="FunFam" id="2.40.50.140:FF:000045">
    <property type="entry name" value="Phenylalanine--tRNA ligase beta subunit"/>
    <property type="match status" value="1"/>
</dbReference>
<evidence type="ECO:0000256" key="1">
    <source>
        <dbReference type="ARBA" id="ARBA00001946"/>
    </source>
</evidence>
<evidence type="ECO:0000256" key="13">
    <source>
        <dbReference type="ARBA" id="ARBA00022842"/>
    </source>
</evidence>
<dbReference type="Pfam" id="PF03483">
    <property type="entry name" value="B3_4"/>
    <property type="match status" value="1"/>
</dbReference>
<dbReference type="Pfam" id="PF03484">
    <property type="entry name" value="B5"/>
    <property type="match status" value="1"/>
</dbReference>
<dbReference type="Gene3D" id="3.50.40.10">
    <property type="entry name" value="Phenylalanyl-trna Synthetase, Chain B, domain 3"/>
    <property type="match status" value="1"/>
</dbReference>
<dbReference type="SUPFAM" id="SSF54991">
    <property type="entry name" value="Anticodon-binding domain of PheRS"/>
    <property type="match status" value="1"/>
</dbReference>
<dbReference type="GO" id="GO:0000049">
    <property type="term" value="F:tRNA binding"/>
    <property type="evidence" value="ECO:0007669"/>
    <property type="project" value="UniProtKB-KW"/>
</dbReference>
<dbReference type="SUPFAM" id="SSF55681">
    <property type="entry name" value="Class II aaRS and biotin synthetases"/>
    <property type="match status" value="1"/>
</dbReference>
<evidence type="ECO:0000256" key="18">
    <source>
        <dbReference type="ARBA" id="ARBA00049255"/>
    </source>
</evidence>
<dbReference type="InterPro" id="IPR005147">
    <property type="entry name" value="tRNA_synthase_B5-dom"/>
</dbReference>
<dbReference type="InterPro" id="IPR041616">
    <property type="entry name" value="PheRS_beta_core"/>
</dbReference>
<dbReference type="GO" id="GO:0000287">
    <property type="term" value="F:magnesium ion binding"/>
    <property type="evidence" value="ECO:0007669"/>
    <property type="project" value="InterPro"/>
</dbReference>
<evidence type="ECO:0000256" key="16">
    <source>
        <dbReference type="ARBA" id="ARBA00023146"/>
    </source>
</evidence>
<keyword evidence="7" id="KW-0963">Cytoplasm</keyword>
<keyword evidence="10" id="KW-0479">Metal-binding</keyword>
<keyword evidence="9" id="KW-0436">Ligase</keyword>
<dbReference type="EMBL" id="CAFBPF010000161">
    <property type="protein sequence ID" value="CAB5019979.1"/>
    <property type="molecule type" value="Genomic_DNA"/>
</dbReference>
<dbReference type="NCBIfam" id="TIGR00472">
    <property type="entry name" value="pheT_bact"/>
    <property type="match status" value="1"/>
</dbReference>
<evidence type="ECO:0000313" key="22">
    <source>
        <dbReference type="EMBL" id="CAB5019979.1"/>
    </source>
</evidence>
<dbReference type="PROSITE" id="PS51447">
    <property type="entry name" value="FDX_ACB"/>
    <property type="match status" value="1"/>
</dbReference>
<evidence type="ECO:0000256" key="8">
    <source>
        <dbReference type="ARBA" id="ARBA00022555"/>
    </source>
</evidence>
<dbReference type="SUPFAM" id="SSF56037">
    <property type="entry name" value="PheT/TilS domain"/>
    <property type="match status" value="1"/>
</dbReference>
<feature type="domain" description="TRNA-binding" evidence="19">
    <location>
        <begin position="39"/>
        <end position="147"/>
    </location>
</feature>
<dbReference type="SMART" id="SM00873">
    <property type="entry name" value="B3_4"/>
    <property type="match status" value="1"/>
</dbReference>
<dbReference type="PROSITE" id="PS50886">
    <property type="entry name" value="TRBD"/>
    <property type="match status" value="1"/>
</dbReference>
<dbReference type="SUPFAM" id="SSF50249">
    <property type="entry name" value="Nucleic acid-binding proteins"/>
    <property type="match status" value="1"/>
</dbReference>
<evidence type="ECO:0000259" key="21">
    <source>
        <dbReference type="PROSITE" id="PS51483"/>
    </source>
</evidence>
<name>A0A6J7QTN6_9ZZZZ</name>
<keyword evidence="11" id="KW-0547">Nucleotide-binding</keyword>
<evidence type="ECO:0000256" key="10">
    <source>
        <dbReference type="ARBA" id="ARBA00022723"/>
    </source>
</evidence>
<comment type="catalytic activity">
    <reaction evidence="18">
        <text>tRNA(Phe) + L-phenylalanine + ATP = L-phenylalanyl-tRNA(Phe) + AMP + diphosphate + H(+)</text>
        <dbReference type="Rhea" id="RHEA:19413"/>
        <dbReference type="Rhea" id="RHEA-COMP:9668"/>
        <dbReference type="Rhea" id="RHEA-COMP:9699"/>
        <dbReference type="ChEBI" id="CHEBI:15378"/>
        <dbReference type="ChEBI" id="CHEBI:30616"/>
        <dbReference type="ChEBI" id="CHEBI:33019"/>
        <dbReference type="ChEBI" id="CHEBI:58095"/>
        <dbReference type="ChEBI" id="CHEBI:78442"/>
        <dbReference type="ChEBI" id="CHEBI:78531"/>
        <dbReference type="ChEBI" id="CHEBI:456215"/>
        <dbReference type="EC" id="6.1.1.20"/>
    </reaction>
</comment>
<evidence type="ECO:0000259" key="19">
    <source>
        <dbReference type="PROSITE" id="PS50886"/>
    </source>
</evidence>
<dbReference type="Pfam" id="PF17759">
    <property type="entry name" value="tRNA_synthFbeta"/>
    <property type="match status" value="1"/>
</dbReference>
<feature type="domain" description="B5" evidence="21">
    <location>
        <begin position="400"/>
        <end position="476"/>
    </location>
</feature>
<gene>
    <name evidence="22" type="ORF">UFOPK4071_01168</name>
</gene>
<evidence type="ECO:0000256" key="9">
    <source>
        <dbReference type="ARBA" id="ARBA00022598"/>
    </source>
</evidence>
<dbReference type="InterPro" id="IPR033714">
    <property type="entry name" value="tRNA_bind_bactPheRS"/>
</dbReference>
<dbReference type="SMART" id="SM00896">
    <property type="entry name" value="FDX-ACB"/>
    <property type="match status" value="1"/>
</dbReference>
<dbReference type="InterPro" id="IPR036690">
    <property type="entry name" value="Fdx_antiC-bd_sf"/>
</dbReference>
<dbReference type="InterPro" id="IPR020825">
    <property type="entry name" value="Phe-tRNA_synthase-like_B3/B4"/>
</dbReference>
<dbReference type="Gene3D" id="3.30.56.10">
    <property type="match status" value="2"/>
</dbReference>
<dbReference type="SUPFAM" id="SSF46955">
    <property type="entry name" value="Putative DNA-binding domain"/>
    <property type="match status" value="1"/>
</dbReference>
<organism evidence="22">
    <name type="scientific">freshwater metagenome</name>
    <dbReference type="NCBI Taxonomy" id="449393"/>
    <lineage>
        <taxon>unclassified sequences</taxon>
        <taxon>metagenomes</taxon>
        <taxon>ecological metagenomes</taxon>
    </lineage>
</organism>
<dbReference type="Pfam" id="PF03147">
    <property type="entry name" value="FDX-ACB"/>
    <property type="match status" value="1"/>
</dbReference>
<dbReference type="GO" id="GO:0006432">
    <property type="term" value="P:phenylalanyl-tRNA aminoacylation"/>
    <property type="evidence" value="ECO:0007669"/>
    <property type="project" value="InterPro"/>
</dbReference>
<comment type="subcellular location">
    <subcellularLocation>
        <location evidence="2">Cytoplasm</location>
    </subcellularLocation>
</comment>
<dbReference type="InterPro" id="IPR002547">
    <property type="entry name" value="tRNA-bd_dom"/>
</dbReference>
<sequence length="795" mass="83875">MRAPLSWLKEFTPLPDDVGAITDALNQLGLEVEAVEEPGREIKGVVIARVLGLHPHPDADKLRLVDIEFGVGETQVVCGAPNVVVGMVVAYAGSGATLPGGFTLEPRKIRGVLSDGMLCSSRELGLGEDHDGILDLSQEFESGTDICEAMGLDDVVFDVSVTPNRPDAMSIIGIARDLAAHFELEFTLPAPVTGAAGSGGQGVTVEVLDAQRCPRFTARRLSVTLGASPDWMQRRISLAGMRPISNVVDITNYVLLERGQPLHAFDASRLASSTLRVRLAADGETVTTLDGVSRALTSADLLVCSGDDSPQSIAGIMGCAAAEVGEGTTEIILEAAYFDPMGISKSSKRLGLRSESSARFERGIDPNAVMAGSDRAVELMEAFANARLISETTDQYLAPITSPEILLRAARVNAVLGTDLSLDQISALLVPLGIACVTRDSASTMATVPTFRPDITREIDLIEETARRLGLDAIPRTLPSNPDHVGGFSRPQQERRLVADALVGAGCSEAYTLSLLSEKALEPFGYDASTSVSLTNPLRAEESLLRPAILPGLLGAVAFNAAQGNPDVALFETGHIFRRPVGDAIQPDERDHVAGVFAGNRSGRPHDVDRPVDVYDAITAMNALTDALRLSDVRLVAGEVDGLHGGRTAIVFVDGSPVGHVGEVDAPALGVHSLSSPVVAFELDLGALLGATRLERRYSTPSRFPASGVDLAFVVADGIAGADVLATLKAAGADLLEEIRVFDVFRSEALGAGVRSIAFSLRFRSNEKTLTDTEVGEARARCIEAVLAAHGAELR</sequence>
<dbReference type="GO" id="GO:0005524">
    <property type="term" value="F:ATP binding"/>
    <property type="evidence" value="ECO:0007669"/>
    <property type="project" value="UniProtKB-KW"/>
</dbReference>